<evidence type="ECO:0000313" key="10">
    <source>
        <dbReference type="EMBL" id="KAF4201612.1"/>
    </source>
</evidence>
<feature type="transmembrane region" description="Helical" evidence="9">
    <location>
        <begin position="176"/>
        <end position="197"/>
    </location>
</feature>
<evidence type="ECO:0000256" key="4">
    <source>
        <dbReference type="ARBA" id="ARBA00022692"/>
    </source>
</evidence>
<keyword evidence="5 9" id="KW-1133">Transmembrane helix</keyword>
<feature type="transmembrane region" description="Helical" evidence="9">
    <location>
        <begin position="257"/>
        <end position="280"/>
    </location>
</feature>
<feature type="transmembrane region" description="Helical" evidence="9">
    <location>
        <begin position="217"/>
        <end position="236"/>
    </location>
</feature>
<evidence type="ECO:0000256" key="2">
    <source>
        <dbReference type="ARBA" id="ARBA00008335"/>
    </source>
</evidence>
<evidence type="ECO:0000256" key="7">
    <source>
        <dbReference type="ARBA" id="ARBA00023228"/>
    </source>
</evidence>
<feature type="region of interest" description="Disordered" evidence="8">
    <location>
        <begin position="347"/>
        <end position="378"/>
    </location>
</feature>
<gene>
    <name evidence="10" type="ORF">CNMCM8927_001347</name>
</gene>
<feature type="transmembrane region" description="Helical" evidence="9">
    <location>
        <begin position="286"/>
        <end position="307"/>
    </location>
</feature>
<comment type="caution">
    <text evidence="10">The sequence shown here is derived from an EMBL/GenBank/DDBJ whole genome shotgun (WGS) entry which is preliminary data.</text>
</comment>
<dbReference type="InterPro" id="IPR052187">
    <property type="entry name" value="MFSD1"/>
</dbReference>
<sequence>MLTRLIVPELFLVFRKHTVLRIYLPQCLFVSSITLEMFRAACLRDNPVWSVPNLILPFCSGPAVQRHGEGAVLLITVTSMMAGQFVIALAVQMRSQLALILGRGLIELGGVVIGVLASEIITRWFKYAASLMVITFILVVGFESRRIPTRECRRLDPHPEYDREFQCSSATWMGTLLSLGAIAISVTTLLALTNAVSRQTTAPDTGSAVPVRQLPRIYWHLSLICILEYGGINTFTNSTQRFLASWFYHGNQRTAGLATNCLHALFTSNFLLALAHLRFICRVMPILPLCLLGIAFALYGVAFWAAVAQSSVFASRPQNSNSTDNSSVREFGTEKGVRVRIHSIVDSDRQRRDAQGDVSDGADTIHQDHEGRHSAGVRDHDQLAQCEYGRSVYPAC</sequence>
<evidence type="ECO:0000256" key="5">
    <source>
        <dbReference type="ARBA" id="ARBA00022989"/>
    </source>
</evidence>
<organism evidence="10 11">
    <name type="scientific">Aspergillus lentulus</name>
    <dbReference type="NCBI Taxonomy" id="293939"/>
    <lineage>
        <taxon>Eukaryota</taxon>
        <taxon>Fungi</taxon>
        <taxon>Dikarya</taxon>
        <taxon>Ascomycota</taxon>
        <taxon>Pezizomycotina</taxon>
        <taxon>Eurotiomycetes</taxon>
        <taxon>Eurotiomycetidae</taxon>
        <taxon>Eurotiales</taxon>
        <taxon>Aspergillaceae</taxon>
        <taxon>Aspergillus</taxon>
        <taxon>Aspergillus subgen. Fumigati</taxon>
    </lineage>
</organism>
<evidence type="ECO:0000313" key="11">
    <source>
        <dbReference type="Proteomes" id="UP000649114"/>
    </source>
</evidence>
<feature type="transmembrane region" description="Helical" evidence="9">
    <location>
        <begin position="124"/>
        <end position="144"/>
    </location>
</feature>
<dbReference type="EMBL" id="JAAAPU010000134">
    <property type="protein sequence ID" value="KAF4201612.1"/>
    <property type="molecule type" value="Genomic_DNA"/>
</dbReference>
<feature type="compositionally biased region" description="Basic and acidic residues" evidence="8">
    <location>
        <begin position="363"/>
        <end position="378"/>
    </location>
</feature>
<dbReference type="Proteomes" id="UP000649114">
    <property type="component" value="Unassembled WGS sequence"/>
</dbReference>
<evidence type="ECO:0000256" key="6">
    <source>
        <dbReference type="ARBA" id="ARBA00023136"/>
    </source>
</evidence>
<evidence type="ECO:0000256" key="9">
    <source>
        <dbReference type="SAM" id="Phobius"/>
    </source>
</evidence>
<name>A0AAN6BL74_ASPLE</name>
<protein>
    <submittedName>
        <fullName evidence="10">Uncharacterized protein</fullName>
    </submittedName>
</protein>
<evidence type="ECO:0000256" key="3">
    <source>
        <dbReference type="ARBA" id="ARBA00022448"/>
    </source>
</evidence>
<dbReference type="PANTHER" id="PTHR23512:SF3">
    <property type="entry name" value="MAJOR FACILITATOR SUPERFAMILY DOMAIN-CONTAINING PROTEIN 1"/>
    <property type="match status" value="1"/>
</dbReference>
<accession>A0AAN6BL74</accession>
<comment type="similarity">
    <text evidence="2">Belongs to the major facilitator superfamily.</text>
</comment>
<comment type="subcellular location">
    <subcellularLocation>
        <location evidence="1">Lysosome membrane</location>
        <topology evidence="1">Multi-pass membrane protein</topology>
    </subcellularLocation>
</comment>
<keyword evidence="7" id="KW-0458">Lysosome</keyword>
<feature type="transmembrane region" description="Helical" evidence="9">
    <location>
        <begin position="98"/>
        <end position="118"/>
    </location>
</feature>
<keyword evidence="4 9" id="KW-0812">Transmembrane</keyword>
<proteinExistence type="inferred from homology"/>
<evidence type="ECO:0000256" key="8">
    <source>
        <dbReference type="SAM" id="MobiDB-lite"/>
    </source>
</evidence>
<reference evidence="10" key="1">
    <citation type="journal article" date="2020" name="bioRxiv">
        <title>Genomic and phenotypic heterogeneity of clinical isolates of the human pathogens Aspergillus fumigatus, Aspergillus lentulus and Aspergillus fumigatiaffinis.</title>
        <authorList>
            <person name="dos Santos R.A.C."/>
            <person name="Steenwyk J.L."/>
            <person name="Rivero-Menendez O."/>
            <person name="Mead M.E."/>
            <person name="Silva L.P."/>
            <person name="Bastos R.W."/>
            <person name="Alastruey-Izquierdo A."/>
            <person name="Goldman G.H."/>
            <person name="Rokas A."/>
        </authorList>
    </citation>
    <scope>NUCLEOTIDE SEQUENCE</scope>
    <source>
        <strain evidence="10">CNM-CM8927</strain>
    </source>
</reference>
<keyword evidence="6 9" id="KW-0472">Membrane</keyword>
<keyword evidence="3" id="KW-0813">Transport</keyword>
<dbReference type="PANTHER" id="PTHR23512">
    <property type="entry name" value="MAJOR FACILITATOR SUPERFAMILY DOMAIN-CONTAINING PROTEIN 1"/>
    <property type="match status" value="1"/>
</dbReference>
<dbReference type="InterPro" id="IPR036259">
    <property type="entry name" value="MFS_trans_sf"/>
</dbReference>
<reference evidence="10" key="2">
    <citation type="submission" date="2020-04" db="EMBL/GenBank/DDBJ databases">
        <authorList>
            <person name="Santos R.A.C."/>
            <person name="Steenwyk J.L."/>
            <person name="Rivero-Menendez O."/>
            <person name="Mead M.E."/>
            <person name="Silva L.P."/>
            <person name="Bastos R.W."/>
            <person name="Alastruey-Izquierdo A."/>
            <person name="Goldman G.H."/>
            <person name="Rokas A."/>
        </authorList>
    </citation>
    <scope>NUCLEOTIDE SEQUENCE</scope>
    <source>
        <strain evidence="10">CNM-CM8927</strain>
    </source>
</reference>
<dbReference type="SUPFAM" id="SSF103473">
    <property type="entry name" value="MFS general substrate transporter"/>
    <property type="match status" value="1"/>
</dbReference>
<feature type="transmembrane region" description="Helical" evidence="9">
    <location>
        <begin position="71"/>
        <end position="91"/>
    </location>
</feature>
<evidence type="ECO:0000256" key="1">
    <source>
        <dbReference type="ARBA" id="ARBA00004155"/>
    </source>
</evidence>
<dbReference type="AlphaFoldDB" id="A0AAN6BL74"/>